<dbReference type="InterPro" id="IPR052946">
    <property type="entry name" value="Alkaline_pH_Ca-Antiporter"/>
</dbReference>
<feature type="transmembrane region" description="Helical" evidence="5">
    <location>
        <begin position="363"/>
        <end position="381"/>
    </location>
</feature>
<name>A0A4Y8PHI0_9BACT</name>
<evidence type="ECO:0000256" key="1">
    <source>
        <dbReference type="ARBA" id="ARBA00004141"/>
    </source>
</evidence>
<feature type="transmembrane region" description="Helical" evidence="5">
    <location>
        <begin position="85"/>
        <end position="107"/>
    </location>
</feature>
<evidence type="ECO:0000256" key="2">
    <source>
        <dbReference type="ARBA" id="ARBA00022692"/>
    </source>
</evidence>
<dbReference type="PANTHER" id="PTHR37958:SF1">
    <property type="entry name" value="SODIUM-POTASSIUM_PROTON ANTIPORTER CHAA"/>
    <property type="match status" value="1"/>
</dbReference>
<dbReference type="Proteomes" id="UP000297713">
    <property type="component" value="Unassembled WGS sequence"/>
</dbReference>
<feature type="domain" description="Sodium/calcium exchanger membrane region" evidence="6">
    <location>
        <begin position="57"/>
        <end position="210"/>
    </location>
</feature>
<dbReference type="AlphaFoldDB" id="A0A4Y8PHI0"/>
<dbReference type="GO" id="GO:0015386">
    <property type="term" value="F:potassium:proton antiporter activity"/>
    <property type="evidence" value="ECO:0007669"/>
    <property type="project" value="TreeGrafter"/>
</dbReference>
<feature type="transmembrane region" description="Helical" evidence="5">
    <location>
        <begin position="274"/>
        <end position="294"/>
    </location>
</feature>
<dbReference type="PANTHER" id="PTHR37958">
    <property type="entry name" value="SODIUM-POTASSIUM/PROTON ANTIPORTER CHAA"/>
    <property type="match status" value="1"/>
</dbReference>
<dbReference type="GO" id="GO:0005886">
    <property type="term" value="C:plasma membrane"/>
    <property type="evidence" value="ECO:0007669"/>
    <property type="project" value="TreeGrafter"/>
</dbReference>
<protein>
    <recommendedName>
        <fullName evidence="6">Sodium/calcium exchanger membrane region domain-containing protein</fullName>
    </recommendedName>
</protein>
<keyword evidence="8" id="KW-1185">Reference proteome</keyword>
<keyword evidence="3 5" id="KW-1133">Transmembrane helix</keyword>
<evidence type="ECO:0000313" key="8">
    <source>
        <dbReference type="Proteomes" id="UP000297713"/>
    </source>
</evidence>
<feature type="transmembrane region" description="Helical" evidence="5">
    <location>
        <begin position="20"/>
        <end position="42"/>
    </location>
</feature>
<proteinExistence type="predicted"/>
<feature type="transmembrane region" description="Helical" evidence="5">
    <location>
        <begin position="159"/>
        <end position="177"/>
    </location>
</feature>
<organism evidence="7 8">
    <name type="scientific">Methylacidiphilum caldifontis</name>
    <dbReference type="NCBI Taxonomy" id="2795386"/>
    <lineage>
        <taxon>Bacteria</taxon>
        <taxon>Pseudomonadati</taxon>
        <taxon>Verrucomicrobiota</taxon>
        <taxon>Methylacidiphilae</taxon>
        <taxon>Methylacidiphilales</taxon>
        <taxon>Methylacidiphilaceae</taxon>
        <taxon>Methylacidiphilum (ex Ratnadevi et al. 2023)</taxon>
    </lineage>
</organism>
<dbReference type="EMBL" id="LXQC01000024">
    <property type="protein sequence ID" value="TFE72518.1"/>
    <property type="molecule type" value="Genomic_DNA"/>
</dbReference>
<dbReference type="InterPro" id="IPR004837">
    <property type="entry name" value="NaCa_Exmemb"/>
</dbReference>
<dbReference type="OrthoDB" id="9787814at2"/>
<dbReference type="GO" id="GO:0015385">
    <property type="term" value="F:sodium:proton antiporter activity"/>
    <property type="evidence" value="ECO:0007669"/>
    <property type="project" value="TreeGrafter"/>
</dbReference>
<evidence type="ECO:0000256" key="4">
    <source>
        <dbReference type="ARBA" id="ARBA00023136"/>
    </source>
</evidence>
<evidence type="ECO:0000256" key="5">
    <source>
        <dbReference type="SAM" id="Phobius"/>
    </source>
</evidence>
<evidence type="ECO:0000313" key="7">
    <source>
        <dbReference type="EMBL" id="TFE72518.1"/>
    </source>
</evidence>
<feature type="transmembrane region" description="Helical" evidence="5">
    <location>
        <begin position="306"/>
        <end position="327"/>
    </location>
</feature>
<keyword evidence="2 5" id="KW-0812">Transmembrane</keyword>
<comment type="caution">
    <text evidence="7">The sequence shown here is derived from an EMBL/GenBank/DDBJ whole genome shotgun (WGS) entry which is preliminary data.</text>
</comment>
<comment type="subcellular location">
    <subcellularLocation>
        <location evidence="1">Membrane</location>
        <topology evidence="1">Multi-pass membrane protein</topology>
    </subcellularLocation>
</comment>
<keyword evidence="4 5" id="KW-0472">Membrane</keyword>
<dbReference type="Gene3D" id="1.20.1420.30">
    <property type="entry name" value="NCX, central ion-binding region"/>
    <property type="match status" value="1"/>
</dbReference>
<feature type="transmembrane region" description="Helical" evidence="5">
    <location>
        <begin position="54"/>
        <end position="73"/>
    </location>
</feature>
<feature type="transmembrane region" description="Helical" evidence="5">
    <location>
        <begin position="333"/>
        <end position="351"/>
    </location>
</feature>
<reference evidence="7 8" key="1">
    <citation type="submission" date="2016-05" db="EMBL/GenBank/DDBJ databases">
        <title>Diversity and Homogeneity among Thermoacidophilic Verrucomicrobia Methanotrophs Linked with Geographical Origin.</title>
        <authorList>
            <person name="Erikstad H.-A."/>
            <person name="Smestad N.B."/>
            <person name="Ceballos R.M."/>
            <person name="Birkeland N.-K."/>
        </authorList>
    </citation>
    <scope>NUCLEOTIDE SEQUENCE [LARGE SCALE GENOMIC DNA]</scope>
    <source>
        <strain evidence="7 8">Phi</strain>
    </source>
</reference>
<sequence length="382" mass="43103">MEFLGKTNITLKYKDQKKFLLLFLSHKALFFSLFSFLILFFLFKDKFHKIESHWEFFVGLIWFFSLVLSNAFVSVKHAEKLAHYFGEPYGSLILTIAATAIEFSSIWDVMSTNEKNLTFPRDTVYSIIMIVLGGVVGITLLVGGIYHKEQKINLEGSKAFLSVIVPMAVLILILPNFTRSSPGPTFSKFQTFFYIFACLFLYLLFLVVQTISHRKYFLLEDFDTLKEESRKEKKFALYHGIMLIVSLLCVVFFAEKLSFSINYAIENFKTPKVIGGFIVASLVLLPESMTAIKAAIHNSLQKSMNILLGSVCATIGLTLPLLLSIGLLNNSSIILGLGQVEATLLLLTLLLCQITFSGTKTNILQGAAHLLLFLSYFIMMFD</sequence>
<feature type="transmembrane region" description="Helical" evidence="5">
    <location>
        <begin position="235"/>
        <end position="254"/>
    </location>
</feature>
<dbReference type="RefSeq" id="WP_134439042.1">
    <property type="nucleotide sequence ID" value="NZ_LXQC01000024.1"/>
</dbReference>
<dbReference type="InterPro" id="IPR044880">
    <property type="entry name" value="NCX_ion-bd_dom_sf"/>
</dbReference>
<dbReference type="Pfam" id="PF01699">
    <property type="entry name" value="Na_Ca_ex"/>
    <property type="match status" value="2"/>
</dbReference>
<gene>
    <name evidence="7" type="ORF">A7Q10_03665</name>
</gene>
<evidence type="ECO:0000259" key="6">
    <source>
        <dbReference type="Pfam" id="PF01699"/>
    </source>
</evidence>
<evidence type="ECO:0000256" key="3">
    <source>
        <dbReference type="ARBA" id="ARBA00022989"/>
    </source>
</evidence>
<accession>A0A4Y8PHI0</accession>
<feature type="domain" description="Sodium/calcium exchanger membrane region" evidence="6">
    <location>
        <begin position="241"/>
        <end position="380"/>
    </location>
</feature>
<feature type="transmembrane region" description="Helical" evidence="5">
    <location>
        <begin position="127"/>
        <end position="147"/>
    </location>
</feature>
<feature type="transmembrane region" description="Helical" evidence="5">
    <location>
        <begin position="189"/>
        <end position="208"/>
    </location>
</feature>